<evidence type="ECO:0000313" key="2">
    <source>
        <dbReference type="Proteomes" id="UP001107558"/>
    </source>
</evidence>
<evidence type="ECO:0000313" key="1">
    <source>
        <dbReference type="EMBL" id="KAG5666891.1"/>
    </source>
</evidence>
<dbReference type="AlphaFoldDB" id="A0A9J6BBH8"/>
<organism evidence="1 2">
    <name type="scientific">Polypedilum vanderplanki</name>
    <name type="common">Sleeping chironomid midge</name>
    <dbReference type="NCBI Taxonomy" id="319348"/>
    <lineage>
        <taxon>Eukaryota</taxon>
        <taxon>Metazoa</taxon>
        <taxon>Ecdysozoa</taxon>
        <taxon>Arthropoda</taxon>
        <taxon>Hexapoda</taxon>
        <taxon>Insecta</taxon>
        <taxon>Pterygota</taxon>
        <taxon>Neoptera</taxon>
        <taxon>Endopterygota</taxon>
        <taxon>Diptera</taxon>
        <taxon>Nematocera</taxon>
        <taxon>Chironomoidea</taxon>
        <taxon>Chironomidae</taxon>
        <taxon>Chironominae</taxon>
        <taxon>Polypedilum</taxon>
        <taxon>Polypedilum</taxon>
    </lineage>
</organism>
<dbReference type="Proteomes" id="UP001107558">
    <property type="component" value="Chromosome 4"/>
</dbReference>
<dbReference type="OrthoDB" id="8047332at2759"/>
<protein>
    <recommendedName>
        <fullName evidence="3">FLYWCH-type domain-containing protein</fullName>
    </recommendedName>
</protein>
<comment type="caution">
    <text evidence="1">The sequence shown here is derived from an EMBL/GenBank/DDBJ whole genome shotgun (WGS) entry which is preliminary data.</text>
</comment>
<keyword evidence="2" id="KW-1185">Reference proteome</keyword>
<gene>
    <name evidence="1" type="ORF">PVAND_014898</name>
</gene>
<sequence>MEYEKIFIGRGKGRIFIKSEKCLYRIYRKREELKYLRCIEKSCPCRAKLTATAKLERTNKCNHTHNNHEARMKWEKPYGELKKQISNQNRPIRDIYNENIRKLNINTSLRTPQTATSDFESGMRNSLKSVWPEIQLVGCNFHYCQALRRKAMCLQTLSTKITKKDHKHGYILKLFMRLSYLPENYIDIGFEALINYINLNKILARDFETFIQYFKHTWMRRIPKSDWSVATRERRTNNHLEGYNRFVKRQIPCNPGPWTFLNSLLNLGCYACMNFFEDQETNCSQKDRSKITDLLHKTLIELHNGEITELLFLKKLAKHLD</sequence>
<evidence type="ECO:0008006" key="3">
    <source>
        <dbReference type="Google" id="ProtNLM"/>
    </source>
</evidence>
<accession>A0A9J6BBH8</accession>
<name>A0A9J6BBH8_POLVA</name>
<proteinExistence type="predicted"/>
<dbReference type="EMBL" id="JADBJN010000004">
    <property type="protein sequence ID" value="KAG5666891.1"/>
    <property type="molecule type" value="Genomic_DNA"/>
</dbReference>
<reference evidence="1" key="1">
    <citation type="submission" date="2021-03" db="EMBL/GenBank/DDBJ databases">
        <title>Chromosome level genome of the anhydrobiotic midge Polypedilum vanderplanki.</title>
        <authorList>
            <person name="Yoshida Y."/>
            <person name="Kikawada T."/>
            <person name="Gusev O."/>
        </authorList>
    </citation>
    <scope>NUCLEOTIDE SEQUENCE</scope>
    <source>
        <strain evidence="1">NIAS01</strain>
        <tissue evidence="1">Whole body or cell culture</tissue>
    </source>
</reference>